<dbReference type="Proteomes" id="UP000470520">
    <property type="component" value="Unassembled WGS sequence"/>
</dbReference>
<dbReference type="PROSITE" id="PS51819">
    <property type="entry name" value="VOC"/>
    <property type="match status" value="2"/>
</dbReference>
<dbReference type="CDD" id="cd07237">
    <property type="entry name" value="BphC1-RGP6_C_like"/>
    <property type="match status" value="1"/>
</dbReference>
<keyword evidence="5 8" id="KW-0223">Dioxygenase</keyword>
<keyword evidence="6 8" id="KW-0560">Oxidoreductase</keyword>
<evidence type="ECO:0000256" key="4">
    <source>
        <dbReference type="ARBA" id="ARBA00022797"/>
    </source>
</evidence>
<reference evidence="10 11" key="1">
    <citation type="submission" date="2020-01" db="EMBL/GenBank/DDBJ databases">
        <title>Insect and environment-associated Actinomycetes.</title>
        <authorList>
            <person name="Currrie C."/>
            <person name="Chevrette M."/>
            <person name="Carlson C."/>
            <person name="Stubbendieck R."/>
            <person name="Wendt-Pienkowski E."/>
        </authorList>
    </citation>
    <scope>NUCLEOTIDE SEQUENCE [LARGE SCALE GENOMIC DNA]</scope>
    <source>
        <strain evidence="10 11">SID7754</strain>
    </source>
</reference>
<feature type="domain" description="VOC" evidence="9">
    <location>
        <begin position="141"/>
        <end position="259"/>
    </location>
</feature>
<dbReference type="InterPro" id="IPR029068">
    <property type="entry name" value="Glyas_Bleomycin-R_OHBP_Dase"/>
</dbReference>
<gene>
    <name evidence="10" type="ORF">G3I21_24945</name>
</gene>
<comment type="similarity">
    <text evidence="2 8">Belongs to the extradiol ring-cleavage dioxygenase family.</text>
</comment>
<evidence type="ECO:0000256" key="5">
    <source>
        <dbReference type="ARBA" id="ARBA00022964"/>
    </source>
</evidence>
<dbReference type="InterPro" id="IPR000486">
    <property type="entry name" value="Xdiol_ring_cleave_dOase_1/2"/>
</dbReference>
<evidence type="ECO:0000313" key="10">
    <source>
        <dbReference type="EMBL" id="NEB94890.1"/>
    </source>
</evidence>
<dbReference type="Gene3D" id="3.10.180.10">
    <property type="entry name" value="2,3-Dihydroxybiphenyl 1,2-Dioxygenase, domain 1"/>
    <property type="match status" value="2"/>
</dbReference>
<evidence type="ECO:0000256" key="1">
    <source>
        <dbReference type="ARBA" id="ARBA00001954"/>
    </source>
</evidence>
<keyword evidence="3" id="KW-0479">Metal-binding</keyword>
<proteinExistence type="inferred from homology"/>
<accession>A0A7K3QYC5</accession>
<feature type="domain" description="VOC" evidence="9">
    <location>
        <begin position="1"/>
        <end position="119"/>
    </location>
</feature>
<sequence length="300" mass="32506">MHALGYLVVRGPVAEWRRYGADVLGAQVSDSSTDSELRLRMDDRAYRILVEDGEPGGPTSLVALGFETANAAGLDALAAQLGARGIEVTENPELAERRQVRRLFTFEDLDGNTLEAYYGQHTDHRAFVSPRGVNFVTGDMGVGHTFLLSSDAQKASEWYIDVLGFRLSDTIDFGVSEGIFLHCNSRHHTIALATFPGAPSGIGHLMIEVDRLDSVGRALDLVAESPEALTMAIGEHTNDRMTSFYVKTPSGFDIEYGWNGLLIDDADWTVGHYSSPSNWGHKFTAPPPAPPASADAAPSL</sequence>
<dbReference type="GO" id="GO:0051213">
    <property type="term" value="F:dioxygenase activity"/>
    <property type="evidence" value="ECO:0007669"/>
    <property type="project" value="UniProtKB-KW"/>
</dbReference>
<evidence type="ECO:0000256" key="2">
    <source>
        <dbReference type="ARBA" id="ARBA00008784"/>
    </source>
</evidence>
<dbReference type="EMBL" id="JAAGMR010000282">
    <property type="protein sequence ID" value="NEB94890.1"/>
    <property type="molecule type" value="Genomic_DNA"/>
</dbReference>
<evidence type="ECO:0000256" key="6">
    <source>
        <dbReference type="ARBA" id="ARBA00023002"/>
    </source>
</evidence>
<dbReference type="InterPro" id="IPR004360">
    <property type="entry name" value="Glyas_Fos-R_dOase_dom"/>
</dbReference>
<dbReference type="AlphaFoldDB" id="A0A7K3QYC5"/>
<dbReference type="Pfam" id="PF00903">
    <property type="entry name" value="Glyoxalase"/>
    <property type="match status" value="1"/>
</dbReference>
<name>A0A7K3QYC5_9ACTN</name>
<keyword evidence="4 8" id="KW-0058">Aromatic hydrocarbons catabolism</keyword>
<evidence type="ECO:0000256" key="3">
    <source>
        <dbReference type="ARBA" id="ARBA00022723"/>
    </source>
</evidence>
<organism evidence="10 11">
    <name type="scientific">Streptomyces bauhiniae</name>
    <dbReference type="NCBI Taxonomy" id="2340725"/>
    <lineage>
        <taxon>Bacteria</taxon>
        <taxon>Bacillati</taxon>
        <taxon>Actinomycetota</taxon>
        <taxon>Actinomycetes</taxon>
        <taxon>Kitasatosporales</taxon>
        <taxon>Streptomycetaceae</taxon>
        <taxon>Streptomyces</taxon>
    </lineage>
</organism>
<dbReference type="PROSITE" id="PS00082">
    <property type="entry name" value="EXTRADIOL_DIOXYGENAS"/>
    <property type="match status" value="1"/>
</dbReference>
<evidence type="ECO:0000256" key="7">
    <source>
        <dbReference type="ARBA" id="ARBA00023004"/>
    </source>
</evidence>
<comment type="caution">
    <text evidence="10">The sequence shown here is derived from an EMBL/GenBank/DDBJ whole genome shotgun (WGS) entry which is preliminary data.</text>
</comment>
<evidence type="ECO:0000259" key="9">
    <source>
        <dbReference type="PROSITE" id="PS51819"/>
    </source>
</evidence>
<dbReference type="Pfam" id="PF22632">
    <property type="entry name" value="BphC_D1"/>
    <property type="match status" value="1"/>
</dbReference>
<protein>
    <submittedName>
        <fullName evidence="10">Glyoxalase</fullName>
    </submittedName>
</protein>
<dbReference type="GO" id="GO:0008198">
    <property type="term" value="F:ferrous iron binding"/>
    <property type="evidence" value="ECO:0007669"/>
    <property type="project" value="InterPro"/>
</dbReference>
<keyword evidence="7 8" id="KW-0408">Iron</keyword>
<dbReference type="SUPFAM" id="SSF54593">
    <property type="entry name" value="Glyoxalase/Bleomycin resistance protein/Dihydroxybiphenyl dioxygenase"/>
    <property type="match status" value="2"/>
</dbReference>
<comment type="cofactor">
    <cofactor evidence="1 8">
        <name>Fe(2+)</name>
        <dbReference type="ChEBI" id="CHEBI:29033"/>
    </cofactor>
</comment>
<evidence type="ECO:0000256" key="8">
    <source>
        <dbReference type="RuleBase" id="RU000683"/>
    </source>
</evidence>
<dbReference type="InterPro" id="IPR037523">
    <property type="entry name" value="VOC_core"/>
</dbReference>
<evidence type="ECO:0000313" key="11">
    <source>
        <dbReference type="Proteomes" id="UP000470520"/>
    </source>
</evidence>
<dbReference type="CDD" id="cd07252">
    <property type="entry name" value="BphC1-RGP6_N_like"/>
    <property type="match status" value="1"/>
</dbReference>